<reference evidence="1" key="1">
    <citation type="submission" date="2019-08" db="EMBL/GenBank/DDBJ databases">
        <title>The improved chromosome-level genome for the pearl oyster Pinctada fucata martensii using PacBio sequencing and Hi-C.</title>
        <authorList>
            <person name="Zheng Z."/>
        </authorList>
    </citation>
    <scope>NUCLEOTIDE SEQUENCE</scope>
    <source>
        <strain evidence="1">ZZ-2019</strain>
        <tissue evidence="1">Adductor muscle</tissue>
    </source>
</reference>
<dbReference type="Proteomes" id="UP001186944">
    <property type="component" value="Unassembled WGS sequence"/>
</dbReference>
<dbReference type="Gene3D" id="3.30.420.10">
    <property type="entry name" value="Ribonuclease H-like superfamily/Ribonuclease H"/>
    <property type="match status" value="1"/>
</dbReference>
<dbReference type="AlphaFoldDB" id="A0AA89CBM0"/>
<dbReference type="InterPro" id="IPR036397">
    <property type="entry name" value="RNaseH_sf"/>
</dbReference>
<keyword evidence="2" id="KW-1185">Reference proteome</keyword>
<accession>A0AA89CBM0</accession>
<dbReference type="EMBL" id="VSWD01000005">
    <property type="protein sequence ID" value="KAK3104042.1"/>
    <property type="molecule type" value="Genomic_DNA"/>
</dbReference>
<dbReference type="GO" id="GO:0004519">
    <property type="term" value="F:endonuclease activity"/>
    <property type="evidence" value="ECO:0007669"/>
    <property type="project" value="UniProtKB-KW"/>
</dbReference>
<dbReference type="GO" id="GO:0016787">
    <property type="term" value="F:hydrolase activity"/>
    <property type="evidence" value="ECO:0007669"/>
    <property type="project" value="UniProtKB-KW"/>
</dbReference>
<name>A0AA89CBM0_PINIB</name>
<gene>
    <name evidence="1" type="ORF">FSP39_023954</name>
</gene>
<evidence type="ECO:0000313" key="2">
    <source>
        <dbReference type="Proteomes" id="UP001186944"/>
    </source>
</evidence>
<comment type="caution">
    <text evidence="1">The sequence shown here is derived from an EMBL/GenBank/DDBJ whole genome shotgun (WGS) entry which is preliminary data.</text>
</comment>
<evidence type="ECO:0000313" key="1">
    <source>
        <dbReference type="EMBL" id="KAK3104042.1"/>
    </source>
</evidence>
<evidence type="ECO:0008006" key="3">
    <source>
        <dbReference type="Google" id="ProtNLM"/>
    </source>
</evidence>
<dbReference type="GO" id="GO:0003964">
    <property type="term" value="F:RNA-directed DNA polymerase activity"/>
    <property type="evidence" value="ECO:0007669"/>
    <property type="project" value="UniProtKB-KW"/>
</dbReference>
<proteinExistence type="predicted"/>
<protein>
    <recommendedName>
        <fullName evidence="3">Reverse transcriptase RNase H-like domain-containing protein</fullName>
    </recommendedName>
</protein>
<dbReference type="GO" id="GO:0003676">
    <property type="term" value="F:nucleic acid binding"/>
    <property type="evidence" value="ECO:0007669"/>
    <property type="project" value="InterPro"/>
</dbReference>
<sequence length="440" mass="51587">MKCDFEAHVSCLVISEKELRCLYPKPLELLETVFTTLSGNIDDHVQLTVSPHLSHHMWVALATTEWPLNIQVEALRPNREQSIECAHLLMCEQMKYYGLVIKKSSTLQSWTPENVKRIIEAIDMLPSIFKSNLRIETHPKEDAKSTWETNLSMEWPVPLFIRAEASSAKMSEVLAFLRTEKIFKKNGLSWTDKGIKFERRRYLKTHREYFPKDFEDPNCSDFSPDFEVFTDASTKGFGAFLLNQNHHKVRWISEQWDDYTAKEFTIHDDDEKHQTNIMEFYTIVSSIYTWKEKFANKKVLLWSDNQYALKLLELASKNPGAFYISLRRKTCRKNTDYYKLFQILLYTLSRWNITVQIGYVPRSLNKADLLAKDKLDEFRKEFPNAFATSKKVKKLKFWIPLCGAPNTSDVVQMNSIDPFNMKKQDNPDLIFTQDPPLVYL</sequence>
<organism evidence="1 2">
    <name type="scientific">Pinctada imbricata</name>
    <name type="common">Atlantic pearl-oyster</name>
    <name type="synonym">Pinctada martensii</name>
    <dbReference type="NCBI Taxonomy" id="66713"/>
    <lineage>
        <taxon>Eukaryota</taxon>
        <taxon>Metazoa</taxon>
        <taxon>Spiralia</taxon>
        <taxon>Lophotrochozoa</taxon>
        <taxon>Mollusca</taxon>
        <taxon>Bivalvia</taxon>
        <taxon>Autobranchia</taxon>
        <taxon>Pteriomorphia</taxon>
        <taxon>Pterioida</taxon>
        <taxon>Pterioidea</taxon>
        <taxon>Pteriidae</taxon>
        <taxon>Pinctada</taxon>
    </lineage>
</organism>